<name>A0A370IC86_9NOCA</name>
<organism evidence="1 2">
    <name type="scientific">Nocardia pseudobrasiliensis</name>
    <dbReference type="NCBI Taxonomy" id="45979"/>
    <lineage>
        <taxon>Bacteria</taxon>
        <taxon>Bacillati</taxon>
        <taxon>Actinomycetota</taxon>
        <taxon>Actinomycetes</taxon>
        <taxon>Mycobacteriales</taxon>
        <taxon>Nocardiaceae</taxon>
        <taxon>Nocardia</taxon>
    </lineage>
</organism>
<gene>
    <name evidence="1" type="ORF">DFR76_102631</name>
</gene>
<evidence type="ECO:0000313" key="2">
    <source>
        <dbReference type="Proteomes" id="UP000254869"/>
    </source>
</evidence>
<sequence>MSHGEAHYVSSADNPQVDQVVHMTSADHIAAASRCLVYSQTEGEYLVQVGIFHAVMAIAKKDSSPNN</sequence>
<evidence type="ECO:0000313" key="1">
    <source>
        <dbReference type="EMBL" id="RDI68230.1"/>
    </source>
</evidence>
<proteinExistence type="predicted"/>
<reference evidence="1 2" key="1">
    <citation type="submission" date="2018-07" db="EMBL/GenBank/DDBJ databases">
        <title>Genomic Encyclopedia of Type Strains, Phase IV (KMG-IV): sequencing the most valuable type-strain genomes for metagenomic binning, comparative biology and taxonomic classification.</title>
        <authorList>
            <person name="Goeker M."/>
        </authorList>
    </citation>
    <scope>NUCLEOTIDE SEQUENCE [LARGE SCALE GENOMIC DNA]</scope>
    <source>
        <strain evidence="1 2">DSM 44290</strain>
    </source>
</reference>
<dbReference type="AlphaFoldDB" id="A0A370IC86"/>
<comment type="caution">
    <text evidence="1">The sequence shown here is derived from an EMBL/GenBank/DDBJ whole genome shotgun (WGS) entry which is preliminary data.</text>
</comment>
<accession>A0A370IC86</accession>
<dbReference type="EMBL" id="QQBC01000002">
    <property type="protein sequence ID" value="RDI68230.1"/>
    <property type="molecule type" value="Genomic_DNA"/>
</dbReference>
<keyword evidence="2" id="KW-1185">Reference proteome</keyword>
<protein>
    <submittedName>
        <fullName evidence="1">Uncharacterized protein</fullName>
    </submittedName>
</protein>
<dbReference type="Proteomes" id="UP000254869">
    <property type="component" value="Unassembled WGS sequence"/>
</dbReference>